<proteinExistence type="predicted"/>
<evidence type="ECO:0008006" key="3">
    <source>
        <dbReference type="Google" id="ProtNLM"/>
    </source>
</evidence>
<feature type="region of interest" description="Disordered" evidence="1">
    <location>
        <begin position="163"/>
        <end position="197"/>
    </location>
</feature>
<gene>
    <name evidence="2" type="ORF">LCGC14_0894450</name>
</gene>
<accession>A0A0F9NYC9</accession>
<evidence type="ECO:0000313" key="2">
    <source>
        <dbReference type="EMBL" id="KKN24505.1"/>
    </source>
</evidence>
<name>A0A0F9NYC9_9ZZZZ</name>
<protein>
    <recommendedName>
        <fullName evidence="3">Phage recombination protein Bet</fullName>
    </recommendedName>
</protein>
<sequence length="278" mass="30502">ARVNKAQWPQDMEQGDRAMLATVAVSYGLDPLLGELLVYRGAPFITINARYRKAQETGLFDGMESRPATTEERKARDAVDGDVLYRCEVYKNGVRIPFVGWGRVRKAEQGGSQALPINSDPHRMAEKRSEAMALRKAFSMPIPENLWADRGENGDDVLEASAEPVEGDFKEVKGEDAETPPEPEVEAGPDAEESKPAPVASADMAIPAVKKAKPPTQQEYLDLAAMLEECTVTRDELGNFCNGDPHYWDIHKLSDLSRGQFETVKAALGTGVLKAEAK</sequence>
<organism evidence="2">
    <name type="scientific">marine sediment metagenome</name>
    <dbReference type="NCBI Taxonomy" id="412755"/>
    <lineage>
        <taxon>unclassified sequences</taxon>
        <taxon>metagenomes</taxon>
        <taxon>ecological metagenomes</taxon>
    </lineage>
</organism>
<dbReference type="EMBL" id="LAZR01002879">
    <property type="protein sequence ID" value="KKN24505.1"/>
    <property type="molecule type" value="Genomic_DNA"/>
</dbReference>
<reference evidence="2" key="1">
    <citation type="journal article" date="2015" name="Nature">
        <title>Complex archaea that bridge the gap between prokaryotes and eukaryotes.</title>
        <authorList>
            <person name="Spang A."/>
            <person name="Saw J.H."/>
            <person name="Jorgensen S.L."/>
            <person name="Zaremba-Niedzwiedzka K."/>
            <person name="Martijn J."/>
            <person name="Lind A.E."/>
            <person name="van Eijk R."/>
            <person name="Schleper C."/>
            <person name="Guy L."/>
            <person name="Ettema T.J."/>
        </authorList>
    </citation>
    <scope>NUCLEOTIDE SEQUENCE</scope>
</reference>
<feature type="compositionally biased region" description="Acidic residues" evidence="1">
    <location>
        <begin position="177"/>
        <end position="191"/>
    </location>
</feature>
<feature type="non-terminal residue" evidence="2">
    <location>
        <position position="1"/>
    </location>
</feature>
<comment type="caution">
    <text evidence="2">The sequence shown here is derived from an EMBL/GenBank/DDBJ whole genome shotgun (WGS) entry which is preliminary data.</text>
</comment>
<evidence type="ECO:0000256" key="1">
    <source>
        <dbReference type="SAM" id="MobiDB-lite"/>
    </source>
</evidence>
<dbReference type="AlphaFoldDB" id="A0A0F9NYC9"/>
<feature type="compositionally biased region" description="Basic and acidic residues" evidence="1">
    <location>
        <begin position="167"/>
        <end position="176"/>
    </location>
</feature>